<reference evidence="11" key="1">
    <citation type="journal article" date="2014" name="Int. J. Syst. Evol. Microbiol.">
        <title>Complete genome sequence of Corynebacterium casei LMG S-19264T (=DSM 44701T), isolated from a smear-ripened cheese.</title>
        <authorList>
            <consortium name="US DOE Joint Genome Institute (JGI-PGF)"/>
            <person name="Walter F."/>
            <person name="Albersmeier A."/>
            <person name="Kalinowski J."/>
            <person name="Ruckert C."/>
        </authorList>
    </citation>
    <scope>NUCLEOTIDE SEQUENCE</scope>
    <source>
        <strain evidence="11">CGMCC 1.15725</strain>
    </source>
</reference>
<keyword evidence="12" id="KW-1185">Reference proteome</keyword>
<evidence type="ECO:0000256" key="7">
    <source>
        <dbReference type="SAM" id="Phobius"/>
    </source>
</evidence>
<comment type="similarity">
    <text evidence="2">Belongs to the MscS (TC 1.A.23) family.</text>
</comment>
<dbReference type="PANTHER" id="PTHR30460">
    <property type="entry name" value="MODERATE CONDUCTANCE MECHANOSENSITIVE CHANNEL YBIO"/>
    <property type="match status" value="1"/>
</dbReference>
<feature type="domain" description="Mechanosensitive ion channel MscS" evidence="9">
    <location>
        <begin position="519"/>
        <end position="583"/>
    </location>
</feature>
<dbReference type="EMBL" id="BMJQ01000003">
    <property type="protein sequence ID" value="GGF09259.1"/>
    <property type="molecule type" value="Genomic_DNA"/>
</dbReference>
<dbReference type="InterPro" id="IPR023408">
    <property type="entry name" value="MscS_beta-dom_sf"/>
</dbReference>
<dbReference type="InterPro" id="IPR049142">
    <property type="entry name" value="MS_channel_1st"/>
</dbReference>
<evidence type="ECO:0000259" key="9">
    <source>
        <dbReference type="Pfam" id="PF00924"/>
    </source>
</evidence>
<comment type="caution">
    <text evidence="11">The sequence shown here is derived from an EMBL/GenBank/DDBJ whole genome shotgun (WGS) entry which is preliminary data.</text>
</comment>
<dbReference type="Gene3D" id="1.10.287.1260">
    <property type="match status" value="1"/>
</dbReference>
<keyword evidence="8" id="KW-0732">Signal</keyword>
<dbReference type="Pfam" id="PF21088">
    <property type="entry name" value="MS_channel_1st"/>
    <property type="match status" value="1"/>
</dbReference>
<proteinExistence type="inferred from homology"/>
<evidence type="ECO:0000256" key="2">
    <source>
        <dbReference type="ARBA" id="ARBA00008017"/>
    </source>
</evidence>
<keyword evidence="5 7" id="KW-1133">Transmembrane helix</keyword>
<dbReference type="Gene3D" id="3.30.70.100">
    <property type="match status" value="1"/>
</dbReference>
<evidence type="ECO:0000256" key="6">
    <source>
        <dbReference type="ARBA" id="ARBA00023136"/>
    </source>
</evidence>
<feature type="transmembrane region" description="Helical" evidence="7">
    <location>
        <begin position="234"/>
        <end position="253"/>
    </location>
</feature>
<dbReference type="PANTHER" id="PTHR30460:SF0">
    <property type="entry name" value="MODERATE CONDUCTANCE MECHANOSENSITIVE CHANNEL YBIO"/>
    <property type="match status" value="1"/>
</dbReference>
<evidence type="ECO:0000256" key="3">
    <source>
        <dbReference type="ARBA" id="ARBA00022475"/>
    </source>
</evidence>
<evidence type="ECO:0000313" key="12">
    <source>
        <dbReference type="Proteomes" id="UP000646365"/>
    </source>
</evidence>
<dbReference type="InterPro" id="IPR045276">
    <property type="entry name" value="YbiO_bact"/>
</dbReference>
<keyword evidence="4 7" id="KW-0812">Transmembrane</keyword>
<feature type="transmembrane region" description="Helical" evidence="7">
    <location>
        <begin position="113"/>
        <end position="138"/>
    </location>
</feature>
<dbReference type="GO" id="GO:0005886">
    <property type="term" value="C:plasma membrane"/>
    <property type="evidence" value="ECO:0007669"/>
    <property type="project" value="UniProtKB-SubCell"/>
</dbReference>
<gene>
    <name evidence="11" type="ORF">GCM10011611_13470</name>
</gene>
<dbReference type="SUPFAM" id="SSF82689">
    <property type="entry name" value="Mechanosensitive channel protein MscS (YggB), C-terminal domain"/>
    <property type="match status" value="1"/>
</dbReference>
<feature type="transmembrane region" description="Helical" evidence="7">
    <location>
        <begin position="473"/>
        <end position="492"/>
    </location>
</feature>
<dbReference type="AlphaFoldDB" id="A0A8J2YRM4"/>
<keyword evidence="6 7" id="KW-0472">Membrane</keyword>
<feature type="transmembrane region" description="Helical" evidence="7">
    <location>
        <begin position="380"/>
        <end position="401"/>
    </location>
</feature>
<evidence type="ECO:0000259" key="10">
    <source>
        <dbReference type="Pfam" id="PF21088"/>
    </source>
</evidence>
<feature type="transmembrane region" description="Helical" evidence="7">
    <location>
        <begin position="200"/>
        <end position="222"/>
    </location>
</feature>
<evidence type="ECO:0000256" key="1">
    <source>
        <dbReference type="ARBA" id="ARBA00004651"/>
    </source>
</evidence>
<dbReference type="GO" id="GO:0008381">
    <property type="term" value="F:mechanosensitive monoatomic ion channel activity"/>
    <property type="evidence" value="ECO:0007669"/>
    <property type="project" value="InterPro"/>
</dbReference>
<feature type="transmembrane region" description="Helical" evidence="7">
    <location>
        <begin position="265"/>
        <end position="294"/>
    </location>
</feature>
<dbReference type="InterPro" id="IPR006685">
    <property type="entry name" value="MscS_channel_2nd"/>
</dbReference>
<feature type="chain" id="PRO_5035147387" description="Mechanosensitive ion channel" evidence="8">
    <location>
        <begin position="27"/>
        <end position="687"/>
    </location>
</feature>
<organism evidence="11 12">
    <name type="scientific">Aliidongia dinghuensis</name>
    <dbReference type="NCBI Taxonomy" id="1867774"/>
    <lineage>
        <taxon>Bacteria</taxon>
        <taxon>Pseudomonadati</taxon>
        <taxon>Pseudomonadota</taxon>
        <taxon>Alphaproteobacteria</taxon>
        <taxon>Rhodospirillales</taxon>
        <taxon>Dongiaceae</taxon>
        <taxon>Aliidongia</taxon>
    </lineage>
</organism>
<feature type="transmembrane region" description="Helical" evidence="7">
    <location>
        <begin position="421"/>
        <end position="442"/>
    </location>
</feature>
<sequence length="687" mass="73952">MSARLSLGLLVLLLLTPLASPRAAPAEHEREPAIVLQLPPGMTADQVRELVTGLEGKGAAIVPPAQPNLPSEPVIHRILARLAQAVPKAPQLAELPARWSAALAAEPSSGGGFWLRLLGLIVGAWLLELLIRAAVPALIPRLRIRPDMRLDRAFLHHFVWLAAGLVSFIAVVRLGGGLIGRNSPLLIATTARVIDSAVTWRIATGFLALVLSPGLPAARPLYIVDAGARRVYRWVGPYLIYAMVFIPAAWLATRLGADADLQLDIAVGFGLIITLYKTAMFLHVRAPVSAAILVAGGDHPRLGRRLAAALWHWVFILLSWTIFLLAVEQYALGSGTGTGTVEAAGALQAVIVGMSLAWAAKQRFITEYGRHDQVRWWQPVVNRTVDMVVLIGGFAWLATLWGFDVFDPDATGATATVLRPLFRATITLALAWLTWSAIGGFLRERAPHHPGSPIDEDGAVETSMTRLATLLPLIRNVLAIAIFFLGTMIALGDLGVDVGPLLAGAGVVGIALGFGAQALVRDVIAGLFFLIDDAFRLGEYIDTGRLKGTVEAISIRSVRLRHQNGQVHTIPFGQIQAVTNSSRDWAIIKFNLHIAPESDLELVRKTIKQLGLALLEDPEFGQDFIQPLKMQGVADVTQAAVMIRCKFTARPGRPTVLRRQAMRGIIQRFAAAGIAFANPPATASNPP</sequence>
<feature type="domain" description="Mechanosensitive ion channel transmembrane helices 2/3" evidence="10">
    <location>
        <begin position="476"/>
        <end position="517"/>
    </location>
</feature>
<dbReference type="SUPFAM" id="SSF82861">
    <property type="entry name" value="Mechanosensitive channel protein MscS (YggB), transmembrane region"/>
    <property type="match status" value="1"/>
</dbReference>
<dbReference type="RefSeq" id="WP_189043880.1">
    <property type="nucleotide sequence ID" value="NZ_BMJQ01000003.1"/>
</dbReference>
<evidence type="ECO:0008006" key="13">
    <source>
        <dbReference type="Google" id="ProtNLM"/>
    </source>
</evidence>
<feature type="transmembrane region" description="Helical" evidence="7">
    <location>
        <begin position="339"/>
        <end position="359"/>
    </location>
</feature>
<dbReference type="Gene3D" id="2.30.30.60">
    <property type="match status" value="1"/>
</dbReference>
<dbReference type="Proteomes" id="UP000646365">
    <property type="component" value="Unassembled WGS sequence"/>
</dbReference>
<comment type="subcellular location">
    <subcellularLocation>
        <location evidence="1">Cell membrane</location>
        <topology evidence="1">Multi-pass membrane protein</topology>
    </subcellularLocation>
</comment>
<dbReference type="SUPFAM" id="SSF50182">
    <property type="entry name" value="Sm-like ribonucleoproteins"/>
    <property type="match status" value="1"/>
</dbReference>
<feature type="transmembrane region" description="Helical" evidence="7">
    <location>
        <begin position="306"/>
        <end position="327"/>
    </location>
</feature>
<feature type="transmembrane region" description="Helical" evidence="7">
    <location>
        <begin position="498"/>
        <end position="520"/>
    </location>
</feature>
<feature type="transmembrane region" description="Helical" evidence="7">
    <location>
        <begin position="158"/>
        <end position="180"/>
    </location>
</feature>
<dbReference type="InterPro" id="IPR011066">
    <property type="entry name" value="MscS_channel_C_sf"/>
</dbReference>
<dbReference type="Pfam" id="PF00924">
    <property type="entry name" value="MS_channel_2nd"/>
    <property type="match status" value="1"/>
</dbReference>
<dbReference type="InterPro" id="IPR010920">
    <property type="entry name" value="LSM_dom_sf"/>
</dbReference>
<keyword evidence="3" id="KW-1003">Cell membrane</keyword>
<accession>A0A8J2YRM4</accession>
<name>A0A8J2YRM4_9PROT</name>
<evidence type="ECO:0000256" key="5">
    <source>
        <dbReference type="ARBA" id="ARBA00022989"/>
    </source>
</evidence>
<evidence type="ECO:0000256" key="8">
    <source>
        <dbReference type="SAM" id="SignalP"/>
    </source>
</evidence>
<protein>
    <recommendedName>
        <fullName evidence="13">Mechanosensitive ion channel</fullName>
    </recommendedName>
</protein>
<dbReference type="InterPro" id="IPR011014">
    <property type="entry name" value="MscS_channel_TM-2"/>
</dbReference>
<feature type="signal peptide" evidence="8">
    <location>
        <begin position="1"/>
        <end position="26"/>
    </location>
</feature>
<reference evidence="11" key="2">
    <citation type="submission" date="2020-09" db="EMBL/GenBank/DDBJ databases">
        <authorList>
            <person name="Sun Q."/>
            <person name="Zhou Y."/>
        </authorList>
    </citation>
    <scope>NUCLEOTIDE SEQUENCE</scope>
    <source>
        <strain evidence="11">CGMCC 1.15725</strain>
    </source>
</reference>
<evidence type="ECO:0000313" key="11">
    <source>
        <dbReference type="EMBL" id="GGF09259.1"/>
    </source>
</evidence>
<evidence type="ECO:0000256" key="4">
    <source>
        <dbReference type="ARBA" id="ARBA00022692"/>
    </source>
</evidence>